<keyword evidence="2" id="KW-0732">Signal</keyword>
<evidence type="ECO:0000256" key="2">
    <source>
        <dbReference type="SAM" id="SignalP"/>
    </source>
</evidence>
<dbReference type="HOGENOM" id="CLU_1737419_0_0_4"/>
<evidence type="ECO:0000313" key="3">
    <source>
        <dbReference type="EMBL" id="AIJ47030.1"/>
    </source>
</evidence>
<gene>
    <name evidence="3" type="ORF">O987_14585</name>
</gene>
<dbReference type="KEGG" id="ctes:O987_14585"/>
<feature type="region of interest" description="Disordered" evidence="1">
    <location>
        <begin position="59"/>
        <end position="86"/>
    </location>
</feature>
<accession>A0A076PTM6</accession>
<evidence type="ECO:0000313" key="4">
    <source>
        <dbReference type="Proteomes" id="UP000028782"/>
    </source>
</evidence>
<sequence length="150" mass="15610">MQRTKPAVAAALIGFAMHAAAQDLAAAASQPQPGYGFAPTVKKLLQLEADKAVEAALGQTGGSTTAAAAPQGAAPTVQPAVEAPPEPRPLLTLNGIYGRAGRWTAEVAIDGRIYAFTPAETKAGYTAKRIDARCIELQHSKFPQKLCSDR</sequence>
<dbReference type="EMBL" id="CP006704">
    <property type="protein sequence ID" value="AIJ47030.1"/>
    <property type="molecule type" value="Genomic_DNA"/>
</dbReference>
<name>A0A076PTM6_COMTE</name>
<dbReference type="Proteomes" id="UP000028782">
    <property type="component" value="Chromosome"/>
</dbReference>
<reference evidence="3 4" key="1">
    <citation type="journal article" date="2014" name="Genome Announc.">
        <title>Complete Genome Sequence of Polychlorinated Biphenyl Degrader Comamonas testosteroni TK102 (NBRC 109938).</title>
        <authorList>
            <person name="Fukuda K."/>
            <person name="Hosoyama A."/>
            <person name="Tsuchikane K."/>
            <person name="Ohji S."/>
            <person name="Yamazoe A."/>
            <person name="Fujita N."/>
            <person name="Shintani M."/>
            <person name="Kimbara K."/>
        </authorList>
    </citation>
    <scope>NUCLEOTIDE SEQUENCE [LARGE SCALE GENOMIC DNA]</scope>
    <source>
        <strain evidence="3">TK102</strain>
    </source>
</reference>
<dbReference type="AlphaFoldDB" id="A0A076PTM6"/>
<feature type="signal peptide" evidence="2">
    <location>
        <begin position="1"/>
        <end position="21"/>
    </location>
</feature>
<evidence type="ECO:0000256" key="1">
    <source>
        <dbReference type="SAM" id="MobiDB-lite"/>
    </source>
</evidence>
<feature type="chain" id="PRO_5001716622" evidence="2">
    <location>
        <begin position="22"/>
        <end position="150"/>
    </location>
</feature>
<organism evidence="3 4">
    <name type="scientific">Comamonas testosteroni TK102</name>
    <dbReference type="NCBI Taxonomy" id="1392005"/>
    <lineage>
        <taxon>Bacteria</taxon>
        <taxon>Pseudomonadati</taxon>
        <taxon>Pseudomonadota</taxon>
        <taxon>Betaproteobacteria</taxon>
        <taxon>Burkholderiales</taxon>
        <taxon>Comamonadaceae</taxon>
        <taxon>Comamonas</taxon>
    </lineage>
</organism>
<proteinExistence type="predicted"/>
<protein>
    <submittedName>
        <fullName evidence="3">Uncharacterized protein</fullName>
    </submittedName>
</protein>
<feature type="compositionally biased region" description="Low complexity" evidence="1">
    <location>
        <begin position="59"/>
        <end position="80"/>
    </location>
</feature>